<dbReference type="SUPFAM" id="SSF56112">
    <property type="entry name" value="Protein kinase-like (PK-like)"/>
    <property type="match status" value="1"/>
</dbReference>
<evidence type="ECO:0000256" key="1">
    <source>
        <dbReference type="ARBA" id="ARBA00022679"/>
    </source>
</evidence>
<dbReference type="STRING" id="391625.PPSIR1_14640"/>
<feature type="region of interest" description="Disordered" evidence="6">
    <location>
        <begin position="1"/>
        <end position="34"/>
    </location>
</feature>
<dbReference type="InterPro" id="IPR017441">
    <property type="entry name" value="Protein_kinase_ATP_BS"/>
</dbReference>
<evidence type="ECO:0000313" key="9">
    <source>
        <dbReference type="Proteomes" id="UP000005801"/>
    </source>
</evidence>
<keyword evidence="4 5" id="KW-0067">ATP-binding</keyword>
<feature type="binding site" evidence="5">
    <location>
        <position position="101"/>
    </location>
    <ligand>
        <name>ATP</name>
        <dbReference type="ChEBI" id="CHEBI:30616"/>
    </ligand>
</feature>
<dbReference type="PROSITE" id="PS50011">
    <property type="entry name" value="PROTEIN_KINASE_DOM"/>
    <property type="match status" value="1"/>
</dbReference>
<accession>A6GJP0</accession>
<keyword evidence="9" id="KW-1185">Reference proteome</keyword>
<name>A6GJP0_9BACT</name>
<evidence type="ECO:0000256" key="5">
    <source>
        <dbReference type="PROSITE-ProRule" id="PRU10141"/>
    </source>
</evidence>
<evidence type="ECO:0000259" key="7">
    <source>
        <dbReference type="PROSITE" id="PS50011"/>
    </source>
</evidence>
<dbReference type="InterPro" id="IPR011009">
    <property type="entry name" value="Kinase-like_dom_sf"/>
</dbReference>
<organism evidence="8 9">
    <name type="scientific">Plesiocystis pacifica SIR-1</name>
    <dbReference type="NCBI Taxonomy" id="391625"/>
    <lineage>
        <taxon>Bacteria</taxon>
        <taxon>Pseudomonadati</taxon>
        <taxon>Myxococcota</taxon>
        <taxon>Polyangia</taxon>
        <taxon>Nannocystales</taxon>
        <taxon>Nannocystaceae</taxon>
        <taxon>Plesiocystis</taxon>
    </lineage>
</organism>
<evidence type="ECO:0000256" key="2">
    <source>
        <dbReference type="ARBA" id="ARBA00022741"/>
    </source>
</evidence>
<dbReference type="GO" id="GO:0004674">
    <property type="term" value="F:protein serine/threonine kinase activity"/>
    <property type="evidence" value="ECO:0007669"/>
    <property type="project" value="TreeGrafter"/>
</dbReference>
<protein>
    <submittedName>
        <fullName evidence="8">Serine/threonine kinase family protein</fullName>
    </submittedName>
</protein>
<dbReference type="InterPro" id="IPR000719">
    <property type="entry name" value="Prot_kinase_dom"/>
</dbReference>
<feature type="domain" description="Protein kinase" evidence="7">
    <location>
        <begin position="72"/>
        <end position="351"/>
    </location>
</feature>
<dbReference type="PANTHER" id="PTHR43289">
    <property type="entry name" value="MITOGEN-ACTIVATED PROTEIN KINASE KINASE KINASE 20-RELATED"/>
    <property type="match status" value="1"/>
</dbReference>
<dbReference type="EMBL" id="ABCS01000163">
    <property type="protein sequence ID" value="EDM73902.1"/>
    <property type="molecule type" value="Genomic_DNA"/>
</dbReference>
<dbReference type="RefSeq" id="WP_006976926.1">
    <property type="nucleotide sequence ID" value="NZ_ABCS01000163.1"/>
</dbReference>
<dbReference type="Proteomes" id="UP000005801">
    <property type="component" value="Unassembled WGS sequence"/>
</dbReference>
<keyword evidence="1" id="KW-0808">Transferase</keyword>
<proteinExistence type="predicted"/>
<dbReference type="AlphaFoldDB" id="A6GJP0"/>
<dbReference type="eggNOG" id="COG0515">
    <property type="taxonomic scope" value="Bacteria"/>
</dbReference>
<dbReference type="PROSITE" id="PS00107">
    <property type="entry name" value="PROTEIN_KINASE_ATP"/>
    <property type="match status" value="1"/>
</dbReference>
<evidence type="ECO:0000256" key="6">
    <source>
        <dbReference type="SAM" id="MobiDB-lite"/>
    </source>
</evidence>
<sequence>MAGDEQHPKDAADPAAGSADAAGREAARMASTEVGARDGFRVEDSFEYDRERDAIEAALFGSALPQLKIGRFAILDRIGQGGMGTVYAAYDDQLDRKVAVKILRRRGAAKGSTQATRFMREAQAMARLRHQNTVTVHEVGEHEDGVFIAMEFVRGQSLDRWLRAGDEARPWREVVEVFRQAGRGLAAAHEAGIVHRDFKPHNAILGEDGVVQVLDFGLARAATAPGAGEGASESAIREVLGAFEPGSGSGSGSAALSNKLTVTGSILGTPAYMAPEQWRGEVVDARGDQFSFCVALYEGLYGRLPFAGDNPAELLGNVLAGRVREPPSTARVPAWVGRAVLRGLAIDPDQR</sequence>
<dbReference type="Gene3D" id="1.10.510.10">
    <property type="entry name" value="Transferase(Phosphotransferase) domain 1"/>
    <property type="match status" value="1"/>
</dbReference>
<reference evidence="8 9" key="1">
    <citation type="submission" date="2007-06" db="EMBL/GenBank/DDBJ databases">
        <authorList>
            <person name="Shimkets L."/>
            <person name="Ferriera S."/>
            <person name="Johnson J."/>
            <person name="Kravitz S."/>
            <person name="Beeson K."/>
            <person name="Sutton G."/>
            <person name="Rogers Y.-H."/>
            <person name="Friedman R."/>
            <person name="Frazier M."/>
            <person name="Venter J.C."/>
        </authorList>
    </citation>
    <scope>NUCLEOTIDE SEQUENCE [LARGE SCALE GENOMIC DNA]</scope>
    <source>
        <strain evidence="8 9">SIR-1</strain>
    </source>
</reference>
<feature type="non-terminal residue" evidence="8">
    <location>
        <position position="351"/>
    </location>
</feature>
<evidence type="ECO:0000256" key="3">
    <source>
        <dbReference type="ARBA" id="ARBA00022777"/>
    </source>
</evidence>
<gene>
    <name evidence="8" type="ORF">PPSIR1_14640</name>
</gene>
<dbReference type="Pfam" id="PF00069">
    <property type="entry name" value="Pkinase"/>
    <property type="match status" value="1"/>
</dbReference>
<dbReference type="CDD" id="cd14014">
    <property type="entry name" value="STKc_PknB_like"/>
    <property type="match status" value="1"/>
</dbReference>
<feature type="compositionally biased region" description="Basic and acidic residues" evidence="6">
    <location>
        <begin position="1"/>
        <end position="12"/>
    </location>
</feature>
<keyword evidence="3 8" id="KW-0418">Kinase</keyword>
<dbReference type="Gene3D" id="3.30.200.20">
    <property type="entry name" value="Phosphorylase Kinase, domain 1"/>
    <property type="match status" value="1"/>
</dbReference>
<dbReference type="OrthoDB" id="9801841at2"/>
<comment type="caution">
    <text evidence="8">The sequence shown here is derived from an EMBL/GenBank/DDBJ whole genome shotgun (WGS) entry which is preliminary data.</text>
</comment>
<dbReference type="PANTHER" id="PTHR43289:SF34">
    <property type="entry name" value="SERINE_THREONINE-PROTEIN KINASE YBDM-RELATED"/>
    <property type="match status" value="1"/>
</dbReference>
<evidence type="ECO:0000313" key="8">
    <source>
        <dbReference type="EMBL" id="EDM73902.1"/>
    </source>
</evidence>
<keyword evidence="2 5" id="KW-0547">Nucleotide-binding</keyword>
<evidence type="ECO:0000256" key="4">
    <source>
        <dbReference type="ARBA" id="ARBA00022840"/>
    </source>
</evidence>
<dbReference type="GO" id="GO:0005524">
    <property type="term" value="F:ATP binding"/>
    <property type="evidence" value="ECO:0007669"/>
    <property type="project" value="UniProtKB-UniRule"/>
</dbReference>